<evidence type="ECO:0000313" key="1">
    <source>
        <dbReference type="EMBL" id="KAI8427795.1"/>
    </source>
</evidence>
<comment type="caution">
    <text evidence="1">The sequence shown here is derived from an EMBL/GenBank/DDBJ whole genome shotgun (WGS) entry which is preliminary data.</text>
</comment>
<reference evidence="1 2" key="1">
    <citation type="journal article" date="2022" name="Genome Biol. Evol.">
        <title>The Spruce Budworm Genome: Reconstructing the Evolutionary History of Antifreeze Proteins.</title>
        <authorList>
            <person name="Beliveau C."/>
            <person name="Gagne P."/>
            <person name="Picq S."/>
            <person name="Vernygora O."/>
            <person name="Keeling C.I."/>
            <person name="Pinkney K."/>
            <person name="Doucet D."/>
            <person name="Wen F."/>
            <person name="Johnston J.S."/>
            <person name="Maaroufi H."/>
            <person name="Boyle B."/>
            <person name="Laroche J."/>
            <person name="Dewar K."/>
            <person name="Juretic N."/>
            <person name="Blackburn G."/>
            <person name="Nisole A."/>
            <person name="Brunet B."/>
            <person name="Brandao M."/>
            <person name="Lumley L."/>
            <person name="Duan J."/>
            <person name="Quan G."/>
            <person name="Lucarotti C.J."/>
            <person name="Roe A.D."/>
            <person name="Sperling F.A.H."/>
            <person name="Levesque R.C."/>
            <person name="Cusson M."/>
        </authorList>
    </citation>
    <scope>NUCLEOTIDE SEQUENCE [LARGE SCALE GENOMIC DNA]</scope>
    <source>
        <strain evidence="1">Glfc:IPQL:Cfum</strain>
    </source>
</reference>
<accession>A0ACC0JV00</accession>
<organism evidence="1 2">
    <name type="scientific">Choristoneura fumiferana</name>
    <name type="common">Spruce budworm moth</name>
    <name type="synonym">Archips fumiferana</name>
    <dbReference type="NCBI Taxonomy" id="7141"/>
    <lineage>
        <taxon>Eukaryota</taxon>
        <taxon>Metazoa</taxon>
        <taxon>Ecdysozoa</taxon>
        <taxon>Arthropoda</taxon>
        <taxon>Hexapoda</taxon>
        <taxon>Insecta</taxon>
        <taxon>Pterygota</taxon>
        <taxon>Neoptera</taxon>
        <taxon>Endopterygota</taxon>
        <taxon>Lepidoptera</taxon>
        <taxon>Glossata</taxon>
        <taxon>Ditrysia</taxon>
        <taxon>Tortricoidea</taxon>
        <taxon>Tortricidae</taxon>
        <taxon>Tortricinae</taxon>
        <taxon>Choristoneura</taxon>
    </lineage>
</organism>
<evidence type="ECO:0000313" key="2">
    <source>
        <dbReference type="Proteomes" id="UP001064048"/>
    </source>
</evidence>
<gene>
    <name evidence="1" type="ORF">MSG28_002199</name>
</gene>
<sequence>MCQLKLPLLLNSENTGRYNEALKNVLDNAPLGSSNQQVKDDIDILMKYIYRGFEYPSEGSSGHLLLWHEKVYNIGGTGSIVRVLSDRMRKLLILLFCTYALASEHTHIIPVEHYETELQDLGQHVEQHETPVKVIKITKTIAVKIPVPYPVKVIEKVPYPVHVSKPYHVQVPHIVQLPAAKKVEFKTSHSGGHSNTGGHQTHHDTVETQYNSYKVQEGPSHGSSSSGEHSFAPYPEHVHLGGINYGNNQHLESHGNDFSQGSPDNSYNAPVNGHYGYTGDEEQNNYGESKIYDAIKSFL</sequence>
<name>A0ACC0JV00_CHOFU</name>
<dbReference type="Proteomes" id="UP001064048">
    <property type="component" value="Chromosome 3"/>
</dbReference>
<dbReference type="EMBL" id="CM046103">
    <property type="protein sequence ID" value="KAI8427795.1"/>
    <property type="molecule type" value="Genomic_DNA"/>
</dbReference>
<keyword evidence="2" id="KW-1185">Reference proteome</keyword>
<protein>
    <submittedName>
        <fullName evidence="1">Uncharacterized protein</fullName>
    </submittedName>
</protein>
<proteinExistence type="predicted"/>